<gene>
    <name evidence="3" type="ORF">PHAECO_LOCUS11093</name>
</gene>
<dbReference type="InterPro" id="IPR044822">
    <property type="entry name" value="Myb_DNA-bind_4"/>
</dbReference>
<dbReference type="Gene3D" id="1.10.10.60">
    <property type="entry name" value="Homeodomain-like"/>
    <property type="match status" value="1"/>
</dbReference>
<proteinExistence type="predicted"/>
<feature type="domain" description="Myb/SANT-like DNA-binding" evidence="2">
    <location>
        <begin position="91"/>
        <end position="178"/>
    </location>
</feature>
<evidence type="ECO:0000313" key="4">
    <source>
        <dbReference type="Proteomes" id="UP001153737"/>
    </source>
</evidence>
<evidence type="ECO:0000256" key="1">
    <source>
        <dbReference type="SAM" id="MobiDB-lite"/>
    </source>
</evidence>
<dbReference type="Pfam" id="PF13837">
    <property type="entry name" value="Myb_DNA-bind_4"/>
    <property type="match status" value="1"/>
</dbReference>
<protein>
    <recommendedName>
        <fullName evidence="2">Myb/SANT-like DNA-binding domain-containing protein</fullName>
    </recommendedName>
</protein>
<name>A0A9N9SJ74_PHACE</name>
<feature type="region of interest" description="Disordered" evidence="1">
    <location>
        <begin position="204"/>
        <end position="249"/>
    </location>
</feature>
<sequence length="267" mass="30356">MEKISLYDPETDTSVEVLLSKEDATRVQTDMEFATLLMNSALQEQRAVSTVSVAEQNMETQNAEPDEPDEQKKCIATNEVESEADEGSLYRWSAPCILLLLETYRDMEDKFSNGKYSQKKCWEIVSKTLKENLYIATGPQCAAKLRSLKKTYKAIKDHNNKSGNDRKTWQYFNIMDDIFSKKAWCMPVAVASSSGISLVNGVSDQKSHSSITPGPSNSGKISATTLLQKRMKQKEQHEDAKQKRHNEKIKMDQQLLDILQKFVEKEK</sequence>
<dbReference type="AlphaFoldDB" id="A0A9N9SJ74"/>
<dbReference type="PANTHER" id="PTHR47595:SF1">
    <property type="entry name" value="MYB_SANT-LIKE DNA-BINDING DOMAIN-CONTAINING PROTEIN"/>
    <property type="match status" value="1"/>
</dbReference>
<dbReference type="EMBL" id="OU896713">
    <property type="protein sequence ID" value="CAG9823905.1"/>
    <property type="molecule type" value="Genomic_DNA"/>
</dbReference>
<dbReference type="PANTHER" id="PTHR47595">
    <property type="entry name" value="HEAT SHOCK 70 KDA PROTEIN 14"/>
    <property type="match status" value="1"/>
</dbReference>
<reference evidence="3" key="1">
    <citation type="submission" date="2022-01" db="EMBL/GenBank/DDBJ databases">
        <authorList>
            <person name="King R."/>
        </authorList>
    </citation>
    <scope>NUCLEOTIDE SEQUENCE</scope>
</reference>
<feature type="compositionally biased region" description="Polar residues" evidence="1">
    <location>
        <begin position="204"/>
        <end position="227"/>
    </location>
</feature>
<accession>A0A9N9SJ74</accession>
<organism evidence="3 4">
    <name type="scientific">Phaedon cochleariae</name>
    <name type="common">Mustard beetle</name>
    <dbReference type="NCBI Taxonomy" id="80249"/>
    <lineage>
        <taxon>Eukaryota</taxon>
        <taxon>Metazoa</taxon>
        <taxon>Ecdysozoa</taxon>
        <taxon>Arthropoda</taxon>
        <taxon>Hexapoda</taxon>
        <taxon>Insecta</taxon>
        <taxon>Pterygota</taxon>
        <taxon>Neoptera</taxon>
        <taxon>Endopterygota</taxon>
        <taxon>Coleoptera</taxon>
        <taxon>Polyphaga</taxon>
        <taxon>Cucujiformia</taxon>
        <taxon>Chrysomeloidea</taxon>
        <taxon>Chrysomelidae</taxon>
        <taxon>Chrysomelinae</taxon>
        <taxon>Chrysomelini</taxon>
        <taxon>Phaedon</taxon>
    </lineage>
</organism>
<dbReference type="OrthoDB" id="6780881at2759"/>
<dbReference type="Proteomes" id="UP001153737">
    <property type="component" value="Chromosome 7"/>
</dbReference>
<reference evidence="3" key="2">
    <citation type="submission" date="2022-10" db="EMBL/GenBank/DDBJ databases">
        <authorList>
            <consortium name="ENA_rothamsted_submissions"/>
            <consortium name="culmorum"/>
            <person name="King R."/>
        </authorList>
    </citation>
    <scope>NUCLEOTIDE SEQUENCE</scope>
</reference>
<evidence type="ECO:0000259" key="2">
    <source>
        <dbReference type="Pfam" id="PF13837"/>
    </source>
</evidence>
<keyword evidence="4" id="KW-1185">Reference proteome</keyword>
<evidence type="ECO:0000313" key="3">
    <source>
        <dbReference type="EMBL" id="CAG9823905.1"/>
    </source>
</evidence>